<dbReference type="AlphaFoldDB" id="A0A4Q5MZ48"/>
<evidence type="ECO:0000313" key="3">
    <source>
        <dbReference type="Proteomes" id="UP000293764"/>
    </source>
</evidence>
<organism evidence="2 3">
    <name type="scientific">Pengzhenrongella frigida</name>
    <dbReference type="NCBI Taxonomy" id="1259133"/>
    <lineage>
        <taxon>Bacteria</taxon>
        <taxon>Bacillati</taxon>
        <taxon>Actinomycetota</taxon>
        <taxon>Actinomycetes</taxon>
        <taxon>Micrococcales</taxon>
        <taxon>Pengzhenrongella</taxon>
    </lineage>
</organism>
<proteinExistence type="predicted"/>
<sequence>MDAAAWDARYATDELIWTAEPNRWLVETFAGRPPGVALDLGAGEGRNSLWLAAAGWDVTAVDFSVEAIRKGRAVQAAHAPETIPRVTWVHADLRSYVPVPRSSTAVAVLYIHLPGADRRTLARAAAEALAVGGVLLVVGHDATNPTEGIGGPSDPAVLFTAADVVADLAGLPGLEVRRAERRGRPVGTDGRVALDAVVEIVRTS</sequence>
<protein>
    <submittedName>
        <fullName evidence="2">Class I SAM-dependent methyltransferase</fullName>
    </submittedName>
</protein>
<feature type="domain" description="Methyltransferase" evidence="1">
    <location>
        <begin position="38"/>
        <end position="133"/>
    </location>
</feature>
<keyword evidence="3" id="KW-1185">Reference proteome</keyword>
<dbReference type="GO" id="GO:0032259">
    <property type="term" value="P:methylation"/>
    <property type="evidence" value="ECO:0007669"/>
    <property type="project" value="UniProtKB-KW"/>
</dbReference>
<evidence type="ECO:0000313" key="2">
    <source>
        <dbReference type="EMBL" id="RYV49517.1"/>
    </source>
</evidence>
<dbReference type="CDD" id="cd02440">
    <property type="entry name" value="AdoMet_MTases"/>
    <property type="match status" value="1"/>
</dbReference>
<dbReference type="RefSeq" id="WP_130104146.1">
    <property type="nucleotide sequence ID" value="NZ_SDWW01000068.1"/>
</dbReference>
<evidence type="ECO:0000259" key="1">
    <source>
        <dbReference type="Pfam" id="PF13649"/>
    </source>
</evidence>
<dbReference type="InterPro" id="IPR029063">
    <property type="entry name" value="SAM-dependent_MTases_sf"/>
</dbReference>
<accession>A0A4Q5MZ48</accession>
<keyword evidence="2" id="KW-0489">Methyltransferase</keyword>
<name>A0A4Q5MZ48_9MICO</name>
<dbReference type="GO" id="GO:0008168">
    <property type="term" value="F:methyltransferase activity"/>
    <property type="evidence" value="ECO:0007669"/>
    <property type="project" value="UniProtKB-KW"/>
</dbReference>
<dbReference type="Gene3D" id="3.40.50.150">
    <property type="entry name" value="Vaccinia Virus protein VP39"/>
    <property type="match status" value="1"/>
</dbReference>
<dbReference type="Pfam" id="PF13649">
    <property type="entry name" value="Methyltransf_25"/>
    <property type="match status" value="1"/>
</dbReference>
<keyword evidence="2" id="KW-0808">Transferase</keyword>
<dbReference type="InterPro" id="IPR041698">
    <property type="entry name" value="Methyltransf_25"/>
</dbReference>
<dbReference type="EMBL" id="SDWW01000068">
    <property type="protein sequence ID" value="RYV49517.1"/>
    <property type="molecule type" value="Genomic_DNA"/>
</dbReference>
<reference evidence="2 3" key="1">
    <citation type="submission" date="2019-01" db="EMBL/GenBank/DDBJ databases">
        <title>Novel species of Cellulomonas.</title>
        <authorList>
            <person name="Liu Q."/>
            <person name="Xin Y.-H."/>
        </authorList>
    </citation>
    <scope>NUCLEOTIDE SEQUENCE [LARGE SCALE GENOMIC DNA]</scope>
    <source>
        <strain evidence="2 3">HLT2-17</strain>
    </source>
</reference>
<dbReference type="OrthoDB" id="9786503at2"/>
<comment type="caution">
    <text evidence="2">The sequence shown here is derived from an EMBL/GenBank/DDBJ whole genome shotgun (WGS) entry which is preliminary data.</text>
</comment>
<gene>
    <name evidence="2" type="ORF">EUA98_18385</name>
</gene>
<dbReference type="Proteomes" id="UP000293764">
    <property type="component" value="Unassembled WGS sequence"/>
</dbReference>
<dbReference type="SUPFAM" id="SSF53335">
    <property type="entry name" value="S-adenosyl-L-methionine-dependent methyltransferases"/>
    <property type="match status" value="1"/>
</dbReference>